<accession>A0AA85G2J6</accession>
<dbReference type="Proteomes" id="UP000050792">
    <property type="component" value="Unassembled WGS sequence"/>
</dbReference>
<dbReference type="WBParaSite" id="SRDH1_74510.1">
    <property type="protein sequence ID" value="SRDH1_74510.1"/>
    <property type="gene ID" value="SRDH1_74510"/>
</dbReference>
<dbReference type="AlphaFoldDB" id="A0AA85G2J6"/>
<reference evidence="2" key="2">
    <citation type="submission" date="2023-11" db="UniProtKB">
        <authorList>
            <consortium name="WormBaseParasite"/>
        </authorList>
    </citation>
    <scope>IDENTIFICATION</scope>
</reference>
<reference evidence="1" key="1">
    <citation type="submission" date="2022-06" db="EMBL/GenBank/DDBJ databases">
        <authorList>
            <person name="Berger JAMES D."/>
            <person name="Berger JAMES D."/>
        </authorList>
    </citation>
    <scope>NUCLEOTIDE SEQUENCE [LARGE SCALE GENOMIC DNA]</scope>
</reference>
<name>A0AA85G2J6_9TREM</name>
<organism evidence="1 2">
    <name type="scientific">Schistosoma rodhaini</name>
    <dbReference type="NCBI Taxonomy" id="6188"/>
    <lineage>
        <taxon>Eukaryota</taxon>
        <taxon>Metazoa</taxon>
        <taxon>Spiralia</taxon>
        <taxon>Lophotrochozoa</taxon>
        <taxon>Platyhelminthes</taxon>
        <taxon>Trematoda</taxon>
        <taxon>Digenea</taxon>
        <taxon>Strigeidida</taxon>
        <taxon>Schistosomatoidea</taxon>
        <taxon>Schistosomatidae</taxon>
        <taxon>Schistosoma</taxon>
    </lineage>
</organism>
<proteinExistence type="predicted"/>
<sequence length="177" mass="20091">MDLQVDNLKFISEASKNDVYGLFFLSKNKLKGYVNISSSEIYPSGCTILIESINQELRQNENNPNYSTTICHLSGATYNSTIFPLNVTILENDTETFSNVQGWNQILPSGKISKFHSSNNSINSTSSTNVQIFNSYYRSNNIARRVKRSYFLVHLFNSPRNIMILGRSCKHTCTTHN</sequence>
<evidence type="ECO:0000313" key="2">
    <source>
        <dbReference type="WBParaSite" id="SRDH1_74510.1"/>
    </source>
</evidence>
<keyword evidence="1" id="KW-1185">Reference proteome</keyword>
<protein>
    <submittedName>
        <fullName evidence="2">Uncharacterized protein</fullName>
    </submittedName>
</protein>
<evidence type="ECO:0000313" key="1">
    <source>
        <dbReference type="Proteomes" id="UP000050792"/>
    </source>
</evidence>